<evidence type="ECO:0000256" key="8">
    <source>
        <dbReference type="SAM" id="MobiDB-lite"/>
    </source>
</evidence>
<feature type="domain" description="C2H2-type" evidence="9">
    <location>
        <begin position="169"/>
        <end position="197"/>
    </location>
</feature>
<keyword evidence="5" id="KW-0862">Zinc</keyword>
<dbReference type="InterPro" id="IPR013087">
    <property type="entry name" value="Znf_C2H2_type"/>
</dbReference>
<evidence type="ECO:0000256" key="3">
    <source>
        <dbReference type="ARBA" id="ARBA00022737"/>
    </source>
</evidence>
<protein>
    <recommendedName>
        <fullName evidence="9">C2H2-type domain-containing protein</fullName>
    </recommendedName>
</protein>
<evidence type="ECO:0000256" key="6">
    <source>
        <dbReference type="ARBA" id="ARBA00023242"/>
    </source>
</evidence>
<dbReference type="Pfam" id="PF00096">
    <property type="entry name" value="zf-C2H2"/>
    <property type="match status" value="3"/>
</dbReference>
<dbReference type="GO" id="GO:0005634">
    <property type="term" value="C:nucleus"/>
    <property type="evidence" value="ECO:0007669"/>
    <property type="project" value="UniProtKB-SubCell"/>
</dbReference>
<dbReference type="Gene3D" id="3.30.160.60">
    <property type="entry name" value="Classic Zinc Finger"/>
    <property type="match status" value="2"/>
</dbReference>
<evidence type="ECO:0000313" key="10">
    <source>
        <dbReference type="EMBL" id="CAD5230953.1"/>
    </source>
</evidence>
<dbReference type="SMART" id="SM00355">
    <property type="entry name" value="ZnF_C2H2"/>
    <property type="match status" value="4"/>
</dbReference>
<feature type="domain" description="C2H2-type" evidence="9">
    <location>
        <begin position="402"/>
        <end position="425"/>
    </location>
</feature>
<keyword evidence="6" id="KW-0539">Nucleus</keyword>
<feature type="compositionally biased region" description="Polar residues" evidence="8">
    <location>
        <begin position="55"/>
        <end position="66"/>
    </location>
</feature>
<dbReference type="GO" id="GO:0000978">
    <property type="term" value="F:RNA polymerase II cis-regulatory region sequence-specific DNA binding"/>
    <property type="evidence" value="ECO:0007669"/>
    <property type="project" value="TreeGrafter"/>
</dbReference>
<reference evidence="10" key="1">
    <citation type="submission" date="2020-09" db="EMBL/GenBank/DDBJ databases">
        <authorList>
            <person name="Kikuchi T."/>
        </authorList>
    </citation>
    <scope>NUCLEOTIDE SEQUENCE</scope>
    <source>
        <strain evidence="10">SH1</strain>
    </source>
</reference>
<evidence type="ECO:0000313" key="11">
    <source>
        <dbReference type="Proteomes" id="UP000614601"/>
    </source>
</evidence>
<dbReference type="Proteomes" id="UP000614601">
    <property type="component" value="Unassembled WGS sequence"/>
</dbReference>
<evidence type="ECO:0000256" key="7">
    <source>
        <dbReference type="PROSITE-ProRule" id="PRU00042"/>
    </source>
</evidence>
<dbReference type="InterPro" id="IPR036236">
    <property type="entry name" value="Znf_C2H2_sf"/>
</dbReference>
<dbReference type="PANTHER" id="PTHR24388:SF54">
    <property type="entry name" value="PROTEIN ESCARGOT"/>
    <property type="match status" value="1"/>
</dbReference>
<gene>
    <name evidence="10" type="ORF">BOKJ2_LOCUS14399</name>
</gene>
<dbReference type="AlphaFoldDB" id="A0A811LTC2"/>
<keyword evidence="4 7" id="KW-0863">Zinc-finger</keyword>
<keyword evidence="11" id="KW-1185">Reference proteome</keyword>
<feature type="compositionally biased region" description="Basic and acidic residues" evidence="8">
    <location>
        <begin position="296"/>
        <end position="307"/>
    </location>
</feature>
<evidence type="ECO:0000256" key="4">
    <source>
        <dbReference type="ARBA" id="ARBA00022771"/>
    </source>
</evidence>
<feature type="region of interest" description="Disordered" evidence="8">
    <location>
        <begin position="295"/>
        <end position="317"/>
    </location>
</feature>
<evidence type="ECO:0000256" key="1">
    <source>
        <dbReference type="ARBA" id="ARBA00004123"/>
    </source>
</evidence>
<dbReference type="GO" id="GO:0000981">
    <property type="term" value="F:DNA-binding transcription factor activity, RNA polymerase II-specific"/>
    <property type="evidence" value="ECO:0007669"/>
    <property type="project" value="TreeGrafter"/>
</dbReference>
<keyword evidence="3" id="KW-0677">Repeat</keyword>
<feature type="domain" description="C2H2-type" evidence="9">
    <location>
        <begin position="141"/>
        <end position="168"/>
    </location>
</feature>
<dbReference type="EMBL" id="CAJFCW020000006">
    <property type="protein sequence ID" value="CAG9128211.1"/>
    <property type="molecule type" value="Genomic_DNA"/>
</dbReference>
<dbReference type="InterPro" id="IPR050527">
    <property type="entry name" value="Snail/Krueppel_Znf"/>
</dbReference>
<comment type="caution">
    <text evidence="10">The sequence shown here is derived from an EMBL/GenBank/DDBJ whole genome shotgun (WGS) entry which is preliminary data.</text>
</comment>
<dbReference type="GO" id="GO:0000122">
    <property type="term" value="P:negative regulation of transcription by RNA polymerase II"/>
    <property type="evidence" value="ECO:0007669"/>
    <property type="project" value="UniProtKB-ARBA"/>
</dbReference>
<dbReference type="PROSITE" id="PS00028">
    <property type="entry name" value="ZINC_FINGER_C2H2_1"/>
    <property type="match status" value="3"/>
</dbReference>
<feature type="compositionally biased region" description="Polar residues" evidence="8">
    <location>
        <begin position="237"/>
        <end position="267"/>
    </location>
</feature>
<feature type="region of interest" description="Disordered" evidence="8">
    <location>
        <begin position="48"/>
        <end position="87"/>
    </location>
</feature>
<evidence type="ECO:0000259" key="9">
    <source>
        <dbReference type="PROSITE" id="PS50157"/>
    </source>
</evidence>
<name>A0A811LTC2_9BILA</name>
<evidence type="ECO:0000256" key="5">
    <source>
        <dbReference type="ARBA" id="ARBA00022833"/>
    </source>
</evidence>
<feature type="domain" description="C2H2-type" evidence="9">
    <location>
        <begin position="113"/>
        <end position="141"/>
    </location>
</feature>
<dbReference type="FunFam" id="3.30.160.60:FF:000446">
    <property type="entry name" value="Zinc finger protein"/>
    <property type="match status" value="1"/>
</dbReference>
<organism evidence="10 11">
    <name type="scientific">Bursaphelenchus okinawaensis</name>
    <dbReference type="NCBI Taxonomy" id="465554"/>
    <lineage>
        <taxon>Eukaryota</taxon>
        <taxon>Metazoa</taxon>
        <taxon>Ecdysozoa</taxon>
        <taxon>Nematoda</taxon>
        <taxon>Chromadorea</taxon>
        <taxon>Rhabditida</taxon>
        <taxon>Tylenchina</taxon>
        <taxon>Tylenchomorpha</taxon>
        <taxon>Aphelenchoidea</taxon>
        <taxon>Aphelenchoididae</taxon>
        <taxon>Bursaphelenchus</taxon>
    </lineage>
</organism>
<dbReference type="SUPFAM" id="SSF57667">
    <property type="entry name" value="beta-beta-alpha zinc fingers"/>
    <property type="match status" value="2"/>
</dbReference>
<dbReference type="GO" id="GO:0008270">
    <property type="term" value="F:zinc ion binding"/>
    <property type="evidence" value="ECO:0007669"/>
    <property type="project" value="UniProtKB-KW"/>
</dbReference>
<feature type="region of interest" description="Disordered" evidence="8">
    <location>
        <begin position="333"/>
        <end position="356"/>
    </location>
</feature>
<dbReference type="Proteomes" id="UP000783686">
    <property type="component" value="Unassembled WGS sequence"/>
</dbReference>
<proteinExistence type="predicted"/>
<dbReference type="OrthoDB" id="9439903at2759"/>
<sequence>MSRPSPIFLKVASERSSPARYRSCFKTAAFSLAHLPAALLESFSALADADPTPNAEPTAQSTSANSPMKRPASESPEPDSEAKRKASEQAVRLFADLKAVLDHSQGNADGLQYPCGQCERIFSNDKMLQQHQQSFHAEKNFVCEICNKAFRFRSNLAEHRSVHTAVKPFVCRFCGKSSRLKGNLTKHILKHHRSEQIEHIGTDDIIIKKGKKSVKDPAAIDFLEKSMIVLNPDGTPVNGNGVPSRSEFSAQPHSRNSTSNLSASDGSATPMENKMDNTPLNGFLMSFGLDAGSLDLKGDSSDDRESESSGLGNSTNDQLLEKCNQFMNMTNESVDQDNEEKHDDSTDDGSVGHSSNSNVQQLNALFYNAANALHSKNNAFADLNKSLKIDEDTKNSSTLKATQCPECGKHVRKPKDLITHLATIHNISPAANPDDTLDLQASSESLHADIRQLLSIVSELKASSSQCVKMEQIVHSIDGRVQRLEKQLEMALNSIYTLVQLQTGINTQVTRFRDDASDQLNNVVRLLSGTTNSE</sequence>
<keyword evidence="2" id="KW-0479">Metal-binding</keyword>
<dbReference type="EMBL" id="CAJFDH010000006">
    <property type="protein sequence ID" value="CAD5230953.1"/>
    <property type="molecule type" value="Genomic_DNA"/>
</dbReference>
<comment type="subcellular location">
    <subcellularLocation>
        <location evidence="1">Nucleus</location>
    </subcellularLocation>
</comment>
<evidence type="ECO:0000256" key="2">
    <source>
        <dbReference type="ARBA" id="ARBA00022723"/>
    </source>
</evidence>
<accession>A0A811LTC2</accession>
<dbReference type="PANTHER" id="PTHR24388">
    <property type="entry name" value="ZINC FINGER PROTEIN"/>
    <property type="match status" value="1"/>
</dbReference>
<dbReference type="PROSITE" id="PS50157">
    <property type="entry name" value="ZINC_FINGER_C2H2_2"/>
    <property type="match status" value="4"/>
</dbReference>
<feature type="region of interest" description="Disordered" evidence="8">
    <location>
        <begin position="233"/>
        <end position="279"/>
    </location>
</feature>